<dbReference type="SUPFAM" id="SSF53335">
    <property type="entry name" value="S-adenosyl-L-methionine-dependent methyltransferases"/>
    <property type="match status" value="1"/>
</dbReference>
<dbReference type="PANTHER" id="PTHR10629">
    <property type="entry name" value="CYTOSINE-SPECIFIC METHYLTRANSFERASE"/>
    <property type="match status" value="1"/>
</dbReference>
<proteinExistence type="inferred from homology"/>
<evidence type="ECO:0000313" key="9">
    <source>
        <dbReference type="Proteomes" id="UP000214880"/>
    </source>
</evidence>
<evidence type="ECO:0000256" key="5">
    <source>
        <dbReference type="PROSITE-ProRule" id="PRU01016"/>
    </source>
</evidence>
<dbReference type="Proteomes" id="UP000214880">
    <property type="component" value="Unassembled WGS sequence"/>
</dbReference>
<comment type="similarity">
    <text evidence="5 6">Belongs to the class I-like SAM-binding methyltransferase superfamily. C5-methyltransferase family.</text>
</comment>
<dbReference type="PANTHER" id="PTHR10629:SF52">
    <property type="entry name" value="DNA (CYTOSINE-5)-METHYLTRANSFERASE 1"/>
    <property type="match status" value="1"/>
</dbReference>
<dbReference type="NCBIfam" id="TIGR00675">
    <property type="entry name" value="dcm"/>
    <property type="match status" value="1"/>
</dbReference>
<evidence type="ECO:0000256" key="2">
    <source>
        <dbReference type="ARBA" id="ARBA00022679"/>
    </source>
</evidence>
<reference evidence="8 9" key="1">
    <citation type="submission" date="2016-10" db="EMBL/GenBank/DDBJ databases">
        <authorList>
            <person name="de Groot N.N."/>
        </authorList>
    </citation>
    <scope>NUCLEOTIDE SEQUENCE [LARGE SCALE GENOMIC DNA]</scope>
    <source>
        <strain evidence="8 9">DSM 1736</strain>
    </source>
</reference>
<dbReference type="Pfam" id="PF00145">
    <property type="entry name" value="DNA_methylase"/>
    <property type="match status" value="1"/>
</dbReference>
<keyword evidence="4" id="KW-0680">Restriction system</keyword>
<dbReference type="PROSITE" id="PS00095">
    <property type="entry name" value="C5_MTASE_2"/>
    <property type="match status" value="1"/>
</dbReference>
<dbReference type="InterPro" id="IPR001525">
    <property type="entry name" value="C5_MeTfrase"/>
</dbReference>
<name>A0A1H0AK07_9FIRM</name>
<dbReference type="InterPro" id="IPR050390">
    <property type="entry name" value="C5-Methyltransferase"/>
</dbReference>
<dbReference type="Gene3D" id="3.90.120.10">
    <property type="entry name" value="DNA Methylase, subunit A, domain 2"/>
    <property type="match status" value="1"/>
</dbReference>
<evidence type="ECO:0000256" key="1">
    <source>
        <dbReference type="ARBA" id="ARBA00022603"/>
    </source>
</evidence>
<sequence length="487" mass="54696">MAEKKYRVLELFCGAGGFSLGFKLYTEKNYHPYEIVGALDCDANAIATVRSSLVRAGYEPDKAERITICGDIREDSVKKKLYEACAEADIIIGGPPCQSFSMIGPRSGSAEKQEENVTDYRNDLFEHYIEVVTHYRPLYFVFENVLGILSKKDKNGVRYIEKITGRLKKAGYCLRSSNPAITTEFVILNAADYGVPQLRERVIIIGNRLNRLNPFPKPTHCPAERAGDAGLLPYVTLRDAIGDLPPVVPQITSTAAGKKKKGVAICEARKQKIARRNLKRNSGADPAEYHWNALNRSLFSGNKSRKSFLRFVMSKSEEPVLTGHIARGQQQSDIILFRFMEEGTSSKIFGTHDILRNRRLGSLIKYKMDSFEDKYKKLPWDKPCSTIFAHLTKDGNRFIHPDGRQGRTITVREAARIQSFPDDYVFEAIGNRRYTYIGNAVPPLLAMAIAGSLFRALNSGELHEDEIQEEAEATGTDPVIQAELQWT</sequence>
<evidence type="ECO:0000256" key="4">
    <source>
        <dbReference type="ARBA" id="ARBA00022747"/>
    </source>
</evidence>
<keyword evidence="2 5" id="KW-0808">Transferase</keyword>
<dbReference type="PRINTS" id="PR00105">
    <property type="entry name" value="C5METTRFRASE"/>
</dbReference>
<comment type="catalytic activity">
    <reaction evidence="7">
        <text>a 2'-deoxycytidine in DNA + S-adenosyl-L-methionine = a 5-methyl-2'-deoxycytidine in DNA + S-adenosyl-L-homocysteine + H(+)</text>
        <dbReference type="Rhea" id="RHEA:13681"/>
        <dbReference type="Rhea" id="RHEA-COMP:11369"/>
        <dbReference type="Rhea" id="RHEA-COMP:11370"/>
        <dbReference type="ChEBI" id="CHEBI:15378"/>
        <dbReference type="ChEBI" id="CHEBI:57856"/>
        <dbReference type="ChEBI" id="CHEBI:59789"/>
        <dbReference type="ChEBI" id="CHEBI:85452"/>
        <dbReference type="ChEBI" id="CHEBI:85454"/>
        <dbReference type="EC" id="2.1.1.37"/>
    </reaction>
</comment>
<dbReference type="EC" id="2.1.1.37" evidence="7"/>
<dbReference type="STRING" id="146817.SAMN04488502_11910"/>
<dbReference type="GO" id="GO:0032259">
    <property type="term" value="P:methylation"/>
    <property type="evidence" value="ECO:0007669"/>
    <property type="project" value="UniProtKB-KW"/>
</dbReference>
<keyword evidence="1 5" id="KW-0489">Methyltransferase</keyword>
<dbReference type="PROSITE" id="PS51679">
    <property type="entry name" value="SAM_MT_C5"/>
    <property type="match status" value="1"/>
</dbReference>
<evidence type="ECO:0000313" key="8">
    <source>
        <dbReference type="EMBL" id="SDN33898.1"/>
    </source>
</evidence>
<dbReference type="Gene3D" id="3.40.50.150">
    <property type="entry name" value="Vaccinia Virus protein VP39"/>
    <property type="match status" value="1"/>
</dbReference>
<keyword evidence="3 5" id="KW-0949">S-adenosyl-L-methionine</keyword>
<dbReference type="GO" id="GO:0003677">
    <property type="term" value="F:DNA binding"/>
    <property type="evidence" value="ECO:0007669"/>
    <property type="project" value="TreeGrafter"/>
</dbReference>
<protein>
    <recommendedName>
        <fullName evidence="7">Cytosine-specific methyltransferase</fullName>
        <ecNumber evidence="7">2.1.1.37</ecNumber>
    </recommendedName>
</protein>
<dbReference type="InterPro" id="IPR018117">
    <property type="entry name" value="C5_DNA_meth_AS"/>
</dbReference>
<dbReference type="InterPro" id="IPR029063">
    <property type="entry name" value="SAM-dependent_MTases_sf"/>
</dbReference>
<dbReference type="InterPro" id="IPR031303">
    <property type="entry name" value="C5_meth_CS"/>
</dbReference>
<dbReference type="AlphaFoldDB" id="A0A1H0AK07"/>
<dbReference type="GO" id="GO:0009307">
    <property type="term" value="P:DNA restriction-modification system"/>
    <property type="evidence" value="ECO:0007669"/>
    <property type="project" value="UniProtKB-KW"/>
</dbReference>
<feature type="active site" evidence="5">
    <location>
        <position position="97"/>
    </location>
</feature>
<dbReference type="GO" id="GO:0044027">
    <property type="term" value="P:negative regulation of gene expression via chromosomal CpG island methylation"/>
    <property type="evidence" value="ECO:0007669"/>
    <property type="project" value="TreeGrafter"/>
</dbReference>
<dbReference type="RefSeq" id="WP_092075120.1">
    <property type="nucleotide sequence ID" value="NZ_FNHB01000019.1"/>
</dbReference>
<organism evidence="8 9">
    <name type="scientific">Dendrosporobacter quercicolus</name>
    <dbReference type="NCBI Taxonomy" id="146817"/>
    <lineage>
        <taxon>Bacteria</taxon>
        <taxon>Bacillati</taxon>
        <taxon>Bacillota</taxon>
        <taxon>Negativicutes</taxon>
        <taxon>Selenomonadales</taxon>
        <taxon>Sporomusaceae</taxon>
        <taxon>Dendrosporobacter</taxon>
    </lineage>
</organism>
<evidence type="ECO:0000256" key="6">
    <source>
        <dbReference type="RuleBase" id="RU000416"/>
    </source>
</evidence>
<dbReference type="GO" id="GO:0003886">
    <property type="term" value="F:DNA (cytosine-5-)-methyltransferase activity"/>
    <property type="evidence" value="ECO:0007669"/>
    <property type="project" value="UniProtKB-EC"/>
</dbReference>
<dbReference type="PROSITE" id="PS00094">
    <property type="entry name" value="C5_MTASE_1"/>
    <property type="match status" value="1"/>
</dbReference>
<evidence type="ECO:0000256" key="7">
    <source>
        <dbReference type="RuleBase" id="RU000417"/>
    </source>
</evidence>
<dbReference type="EMBL" id="FNHB01000019">
    <property type="protein sequence ID" value="SDN33898.1"/>
    <property type="molecule type" value="Genomic_DNA"/>
</dbReference>
<evidence type="ECO:0000256" key="3">
    <source>
        <dbReference type="ARBA" id="ARBA00022691"/>
    </source>
</evidence>
<gene>
    <name evidence="8" type="ORF">SAMN04488502_11910</name>
</gene>
<keyword evidence="9" id="KW-1185">Reference proteome</keyword>
<accession>A0A1H0AK07</accession>